<protein>
    <submittedName>
        <fullName evidence="9">LAMI_0G17612g1_1</fullName>
    </submittedName>
</protein>
<dbReference type="GO" id="GO:0000139">
    <property type="term" value="C:Golgi membrane"/>
    <property type="evidence" value="ECO:0007669"/>
    <property type="project" value="TreeGrafter"/>
</dbReference>
<dbReference type="Pfam" id="PF03388">
    <property type="entry name" value="Lectin_leg-like"/>
    <property type="match status" value="1"/>
</dbReference>
<evidence type="ECO:0000313" key="10">
    <source>
        <dbReference type="Proteomes" id="UP000191024"/>
    </source>
</evidence>
<dbReference type="PANTHER" id="PTHR12223">
    <property type="entry name" value="VESICULAR MANNOSE-BINDING LECTIN"/>
    <property type="match status" value="1"/>
</dbReference>
<keyword evidence="10" id="KW-1185">Reference proteome</keyword>
<dbReference type="GO" id="GO:0005793">
    <property type="term" value="C:endoplasmic reticulum-Golgi intermediate compartment"/>
    <property type="evidence" value="ECO:0007669"/>
    <property type="project" value="TreeGrafter"/>
</dbReference>
<keyword evidence="5 6" id="KW-0472">Membrane</keyword>
<dbReference type="GO" id="GO:0005789">
    <property type="term" value="C:endoplasmic reticulum membrane"/>
    <property type="evidence" value="ECO:0007669"/>
    <property type="project" value="TreeGrafter"/>
</dbReference>
<accession>A0A1G4KD15</accession>
<evidence type="ECO:0000256" key="5">
    <source>
        <dbReference type="ARBA" id="ARBA00023136"/>
    </source>
</evidence>
<evidence type="ECO:0000256" key="3">
    <source>
        <dbReference type="ARBA" id="ARBA00022729"/>
    </source>
</evidence>
<dbReference type="CDD" id="cd06903">
    <property type="entry name" value="lectin_EMP46_EMP47"/>
    <property type="match status" value="1"/>
</dbReference>
<keyword evidence="3 7" id="KW-0732">Signal</keyword>
<evidence type="ECO:0000256" key="6">
    <source>
        <dbReference type="SAM" id="Phobius"/>
    </source>
</evidence>
<reference evidence="9 10" key="1">
    <citation type="submission" date="2016-03" db="EMBL/GenBank/DDBJ databases">
        <authorList>
            <person name="Devillers H."/>
        </authorList>
    </citation>
    <scope>NUCLEOTIDE SEQUENCE [LARGE SCALE GENOMIC DNA]</scope>
    <source>
        <strain evidence="9">CBS 11717</strain>
    </source>
</reference>
<evidence type="ECO:0000313" key="9">
    <source>
        <dbReference type="EMBL" id="SCV02292.1"/>
    </source>
</evidence>
<dbReference type="InterPro" id="IPR035661">
    <property type="entry name" value="EMP46/EMP47_N"/>
</dbReference>
<sequence length="431" mass="48117">MAILRKLLALSIALVLIAAHSSANSDVSLKNSQLSLPELVKSDKLPDTWVLGESAVLNEGRLMLTPKKGTEGSLWAKTVFHLQESFTVAWTVRSVNFRGKSPGGLALWFIKEDASENKNLFNGPDHFDGLQLLIDDNSEIGATLRGNFGDGTETMTNQDIYSHTFASCLMAYQDSSVPLTIRLTYVGSDDRLLKLQVDNKVCFQSTKIQFPLGDYKVGATASNANTEESFEILKMDFYDGPIKESFIPNVKELDQPRLITKVINQKTGHEELVEKSPMEISGGDAVSNFDLFKKLNRIEGKILANDIGELLLSFEKVLALQKEQAHRIDQIIAKIASSDGHKGQISDMNTDETFSDFFKVDQKLQQLLEEQQRVKELSKKNGGQDGLTSGPHIDEIVRKLSMWLVPLVVIMMVMAYYTFRIRQDIVKAKLL</sequence>
<dbReference type="Proteomes" id="UP000191024">
    <property type="component" value="Chromosome G"/>
</dbReference>
<dbReference type="InterPro" id="IPR013320">
    <property type="entry name" value="ConA-like_dom_sf"/>
</dbReference>
<evidence type="ECO:0000256" key="7">
    <source>
        <dbReference type="SAM" id="SignalP"/>
    </source>
</evidence>
<evidence type="ECO:0000256" key="1">
    <source>
        <dbReference type="ARBA" id="ARBA00004479"/>
    </source>
</evidence>
<evidence type="ECO:0000256" key="4">
    <source>
        <dbReference type="ARBA" id="ARBA00022989"/>
    </source>
</evidence>
<dbReference type="GO" id="GO:0030134">
    <property type="term" value="C:COPII-coated ER to Golgi transport vesicle"/>
    <property type="evidence" value="ECO:0007669"/>
    <property type="project" value="TreeGrafter"/>
</dbReference>
<dbReference type="GO" id="GO:0006888">
    <property type="term" value="P:endoplasmic reticulum to Golgi vesicle-mediated transport"/>
    <property type="evidence" value="ECO:0007669"/>
    <property type="project" value="TreeGrafter"/>
</dbReference>
<evidence type="ECO:0000256" key="2">
    <source>
        <dbReference type="ARBA" id="ARBA00022692"/>
    </source>
</evidence>
<dbReference type="InterPro" id="IPR005052">
    <property type="entry name" value="Lectin_leg"/>
</dbReference>
<name>A0A1G4KD15_9SACH</name>
<dbReference type="EMBL" id="LT598469">
    <property type="protein sequence ID" value="SCV02292.1"/>
    <property type="molecule type" value="Genomic_DNA"/>
</dbReference>
<dbReference type="SUPFAM" id="SSF49899">
    <property type="entry name" value="Concanavalin A-like lectins/glucanases"/>
    <property type="match status" value="1"/>
</dbReference>
<organism evidence="9 10">
    <name type="scientific">Lachancea mirantina</name>
    <dbReference type="NCBI Taxonomy" id="1230905"/>
    <lineage>
        <taxon>Eukaryota</taxon>
        <taxon>Fungi</taxon>
        <taxon>Dikarya</taxon>
        <taxon>Ascomycota</taxon>
        <taxon>Saccharomycotina</taxon>
        <taxon>Saccharomycetes</taxon>
        <taxon>Saccharomycetales</taxon>
        <taxon>Saccharomycetaceae</taxon>
        <taxon>Lachancea</taxon>
    </lineage>
</organism>
<dbReference type="STRING" id="1230905.A0A1G4KD15"/>
<dbReference type="PANTHER" id="PTHR12223:SF28">
    <property type="entry name" value="LECTIN, MANNOSE BINDING 1 LIKE"/>
    <property type="match status" value="1"/>
</dbReference>
<feature type="chain" id="PRO_5009236493" evidence="7">
    <location>
        <begin position="24"/>
        <end position="431"/>
    </location>
</feature>
<dbReference type="InterPro" id="IPR051136">
    <property type="entry name" value="Intracellular_Lectin-GPT"/>
</dbReference>
<dbReference type="Gene3D" id="2.60.120.200">
    <property type="match status" value="1"/>
</dbReference>
<proteinExistence type="predicted"/>
<keyword evidence="2 6" id="KW-0812">Transmembrane</keyword>
<feature type="transmembrane region" description="Helical" evidence="6">
    <location>
        <begin position="400"/>
        <end position="419"/>
    </location>
</feature>
<dbReference type="GO" id="GO:0005537">
    <property type="term" value="F:D-mannose binding"/>
    <property type="evidence" value="ECO:0007669"/>
    <property type="project" value="TreeGrafter"/>
</dbReference>
<feature type="domain" description="L-type lectin-like" evidence="8">
    <location>
        <begin position="26"/>
        <end position="240"/>
    </location>
</feature>
<dbReference type="OrthoDB" id="10265193at2759"/>
<dbReference type="PROSITE" id="PS51328">
    <property type="entry name" value="L_LECTIN_LIKE"/>
    <property type="match status" value="1"/>
</dbReference>
<gene>
    <name evidence="9" type="ORF">LAMI_0G17612G</name>
</gene>
<keyword evidence="4 6" id="KW-1133">Transmembrane helix</keyword>
<evidence type="ECO:0000259" key="8">
    <source>
        <dbReference type="PROSITE" id="PS51328"/>
    </source>
</evidence>
<feature type="signal peptide" evidence="7">
    <location>
        <begin position="1"/>
        <end position="23"/>
    </location>
</feature>
<dbReference type="AlphaFoldDB" id="A0A1G4KD15"/>
<comment type="subcellular location">
    <subcellularLocation>
        <location evidence="1">Membrane</location>
        <topology evidence="1">Single-pass type I membrane protein</topology>
    </subcellularLocation>
</comment>